<sequence length="233" mass="26324">MTKKKTLLIIPFVIVMSFILSLITPALCYADDSTYEPRLTAPSSSSAYYNRELNRYFQVGSGMPNCVAYAYGRIYEMNGEAPLITHGSAGDWYFINKSNGYYEYGSEPKLGAVACWSRHVAVVEAIDENGITLSESHWRGRYFNTVTYKTLSSHYGQTFYGYIYTYNGGVTKELEEKLLNATNQNSDKIITERARTVDVQNQFALATRSIEENSEEQIEPPVLTLADKLSTNR</sequence>
<dbReference type="InterPro" id="IPR038765">
    <property type="entry name" value="Papain-like_cys_pep_sf"/>
</dbReference>
<protein>
    <submittedName>
        <fullName evidence="2">CHAP domain-containing protein</fullName>
    </submittedName>
</protein>
<dbReference type="InterPro" id="IPR007921">
    <property type="entry name" value="CHAP_dom"/>
</dbReference>
<proteinExistence type="predicted"/>
<dbReference type="RefSeq" id="WP_078768870.1">
    <property type="nucleotide sequence ID" value="NZ_FUWW01000016.1"/>
</dbReference>
<keyword evidence="3" id="KW-1185">Reference proteome</keyword>
<name>A0A1T4MX81_9FIRM</name>
<gene>
    <name evidence="2" type="ORF">SAMN02745114_01411</name>
</gene>
<dbReference type="SUPFAM" id="SSF54001">
    <property type="entry name" value="Cysteine proteinases"/>
    <property type="match status" value="1"/>
</dbReference>
<dbReference type="PROSITE" id="PS50911">
    <property type="entry name" value="CHAP"/>
    <property type="match status" value="1"/>
</dbReference>
<dbReference type="OrthoDB" id="1776966at2"/>
<dbReference type="AlphaFoldDB" id="A0A1T4MX81"/>
<reference evidence="2 3" key="1">
    <citation type="submission" date="2017-02" db="EMBL/GenBank/DDBJ databases">
        <authorList>
            <person name="Peterson S.W."/>
        </authorList>
    </citation>
    <scope>NUCLEOTIDE SEQUENCE [LARGE SCALE GENOMIC DNA]</scope>
    <source>
        <strain evidence="2 3">ATCC 51222</strain>
    </source>
</reference>
<organism evidence="2 3">
    <name type="scientific">Eubacterium coprostanoligenes</name>
    <dbReference type="NCBI Taxonomy" id="290054"/>
    <lineage>
        <taxon>Bacteria</taxon>
        <taxon>Bacillati</taxon>
        <taxon>Bacillota</taxon>
        <taxon>Clostridia</taxon>
        <taxon>Eubacteriales</taxon>
        <taxon>Eubacteriaceae</taxon>
        <taxon>Eubacterium</taxon>
    </lineage>
</organism>
<evidence type="ECO:0000259" key="1">
    <source>
        <dbReference type="PROSITE" id="PS50911"/>
    </source>
</evidence>
<dbReference type="Pfam" id="PF05257">
    <property type="entry name" value="CHAP"/>
    <property type="match status" value="1"/>
</dbReference>
<evidence type="ECO:0000313" key="3">
    <source>
        <dbReference type="Proteomes" id="UP000190657"/>
    </source>
</evidence>
<dbReference type="STRING" id="290054.SAMN02745114_01411"/>
<evidence type="ECO:0000313" key="2">
    <source>
        <dbReference type="EMBL" id="SJZ71531.1"/>
    </source>
</evidence>
<dbReference type="Proteomes" id="UP000190657">
    <property type="component" value="Unassembled WGS sequence"/>
</dbReference>
<feature type="domain" description="Peptidase C51" evidence="1">
    <location>
        <begin position="41"/>
        <end position="164"/>
    </location>
</feature>
<dbReference type="Gene3D" id="3.90.1720.10">
    <property type="entry name" value="endopeptidase domain like (from Nostoc punctiforme)"/>
    <property type="match status" value="1"/>
</dbReference>
<dbReference type="EMBL" id="FUWW01000016">
    <property type="protein sequence ID" value="SJZ71531.1"/>
    <property type="molecule type" value="Genomic_DNA"/>
</dbReference>
<accession>A0A1T4MX81</accession>